<evidence type="ECO:0000256" key="3">
    <source>
        <dbReference type="ARBA" id="ARBA00023125"/>
    </source>
</evidence>
<dbReference type="Gene3D" id="1.10.150.130">
    <property type="match status" value="1"/>
</dbReference>
<evidence type="ECO:0000256" key="5">
    <source>
        <dbReference type="PROSITE-ProRule" id="PRU01248"/>
    </source>
</evidence>
<evidence type="ECO:0000256" key="1">
    <source>
        <dbReference type="ARBA" id="ARBA00008857"/>
    </source>
</evidence>
<proteinExistence type="inferred from homology"/>
<dbReference type="EMBL" id="MFPS01000001">
    <property type="protein sequence ID" value="OGH60214.1"/>
    <property type="molecule type" value="Genomic_DNA"/>
</dbReference>
<dbReference type="InterPro" id="IPR004107">
    <property type="entry name" value="Integrase_SAM-like_N"/>
</dbReference>
<dbReference type="InterPro" id="IPR044068">
    <property type="entry name" value="CB"/>
</dbReference>
<organism evidence="8 9">
    <name type="scientific">Candidatus Magasanikbacteria bacterium RIFCSPHIGHO2_01_FULL_33_34</name>
    <dbReference type="NCBI Taxonomy" id="1798671"/>
    <lineage>
        <taxon>Bacteria</taxon>
        <taxon>Candidatus Magasanikiibacteriota</taxon>
    </lineage>
</organism>
<keyword evidence="4" id="KW-0233">DNA recombination</keyword>
<feature type="domain" description="Core-binding (CB)" evidence="7">
    <location>
        <begin position="1"/>
        <end position="82"/>
    </location>
</feature>
<protein>
    <recommendedName>
        <fullName evidence="10">Integrase</fullName>
    </recommendedName>
</protein>
<evidence type="ECO:0000256" key="2">
    <source>
        <dbReference type="ARBA" id="ARBA00022908"/>
    </source>
</evidence>
<feature type="domain" description="Tyr recombinase" evidence="6">
    <location>
        <begin position="98"/>
        <end position="270"/>
    </location>
</feature>
<evidence type="ECO:0000256" key="4">
    <source>
        <dbReference type="ARBA" id="ARBA00023172"/>
    </source>
</evidence>
<dbReference type="InterPro" id="IPR011010">
    <property type="entry name" value="DNA_brk_join_enz"/>
</dbReference>
<dbReference type="NCBIfam" id="NF040815">
    <property type="entry name" value="recomb_XerA_Arch"/>
    <property type="match status" value="1"/>
</dbReference>
<dbReference type="Proteomes" id="UP000177067">
    <property type="component" value="Unassembled WGS sequence"/>
</dbReference>
<dbReference type="PANTHER" id="PTHR30349:SF64">
    <property type="entry name" value="PROPHAGE INTEGRASE INTD-RELATED"/>
    <property type="match status" value="1"/>
</dbReference>
<dbReference type="PROSITE" id="PS51898">
    <property type="entry name" value="TYR_RECOMBINASE"/>
    <property type="match status" value="1"/>
</dbReference>
<dbReference type="InterPro" id="IPR050090">
    <property type="entry name" value="Tyrosine_recombinase_XerCD"/>
</dbReference>
<dbReference type="PROSITE" id="PS51900">
    <property type="entry name" value="CB"/>
    <property type="match status" value="1"/>
</dbReference>
<dbReference type="Pfam" id="PF13495">
    <property type="entry name" value="Phage_int_SAM_4"/>
    <property type="match status" value="1"/>
</dbReference>
<dbReference type="Pfam" id="PF00589">
    <property type="entry name" value="Phage_integrase"/>
    <property type="match status" value="1"/>
</dbReference>
<dbReference type="InterPro" id="IPR002104">
    <property type="entry name" value="Integrase_catalytic"/>
</dbReference>
<comment type="caution">
    <text evidence="8">The sequence shown here is derived from an EMBL/GenBank/DDBJ whole genome shotgun (WGS) entry which is preliminary data.</text>
</comment>
<dbReference type="InterPro" id="IPR010998">
    <property type="entry name" value="Integrase_recombinase_N"/>
</dbReference>
<dbReference type="Gene3D" id="1.10.443.10">
    <property type="entry name" value="Intergrase catalytic core"/>
    <property type="match status" value="1"/>
</dbReference>
<comment type="similarity">
    <text evidence="1">Belongs to the 'phage' integrase family.</text>
</comment>
<evidence type="ECO:0008006" key="10">
    <source>
        <dbReference type="Google" id="ProtNLM"/>
    </source>
</evidence>
<dbReference type="GO" id="GO:0003677">
    <property type="term" value="F:DNA binding"/>
    <property type="evidence" value="ECO:0007669"/>
    <property type="project" value="UniProtKB-UniRule"/>
</dbReference>
<name>A0A1F6LLM7_9BACT</name>
<keyword evidence="2" id="KW-0229">DNA integration</keyword>
<evidence type="ECO:0000313" key="9">
    <source>
        <dbReference type="Proteomes" id="UP000177067"/>
    </source>
</evidence>
<dbReference type="SUPFAM" id="SSF56349">
    <property type="entry name" value="DNA breaking-rejoining enzymes"/>
    <property type="match status" value="1"/>
</dbReference>
<evidence type="ECO:0000313" key="8">
    <source>
        <dbReference type="EMBL" id="OGH60214.1"/>
    </source>
</evidence>
<dbReference type="GO" id="GO:0015074">
    <property type="term" value="P:DNA integration"/>
    <property type="evidence" value="ECO:0007669"/>
    <property type="project" value="UniProtKB-KW"/>
</dbReference>
<dbReference type="AlphaFoldDB" id="A0A1F6LLM7"/>
<evidence type="ECO:0000259" key="7">
    <source>
        <dbReference type="PROSITE" id="PS51900"/>
    </source>
</evidence>
<keyword evidence="3 5" id="KW-0238">DNA-binding</keyword>
<dbReference type="InterPro" id="IPR013762">
    <property type="entry name" value="Integrase-like_cat_sf"/>
</dbReference>
<reference evidence="8 9" key="1">
    <citation type="journal article" date="2016" name="Nat. Commun.">
        <title>Thousands of microbial genomes shed light on interconnected biogeochemical processes in an aquifer system.</title>
        <authorList>
            <person name="Anantharaman K."/>
            <person name="Brown C.T."/>
            <person name="Hug L.A."/>
            <person name="Sharon I."/>
            <person name="Castelle C.J."/>
            <person name="Probst A.J."/>
            <person name="Thomas B.C."/>
            <person name="Singh A."/>
            <person name="Wilkins M.J."/>
            <person name="Karaoz U."/>
            <person name="Brodie E.L."/>
            <person name="Williams K.H."/>
            <person name="Hubbard S.S."/>
            <person name="Banfield J.F."/>
        </authorList>
    </citation>
    <scope>NUCLEOTIDE SEQUENCE [LARGE SCALE GENOMIC DNA]</scope>
</reference>
<sequence length="272" mass="31321">MNKQELLDKTERELKVRNYSNKTIKTYLHYLSEYFDFKMDNLEKMDINSIKDFILYKKEQKYSPQTLNLSINTLKFFYHEIMKSGDKMDIHTVKRDNKLPIVLSRDEIKRIIDSVTNKKHKLLLSVAYGSGLRVSEVVSLKVKDIIFDNLTLHIKGAKGRKDRITIFPDSIKVELQELVSTKNGDDIVFGSERGGALSLRSAQKVFENGLNKANIKKDASFHSLRHSFATHLLENGIDIRYIQELLGHNNIRTTQVYTSVSNIGARSIKSPL</sequence>
<accession>A0A1F6LLM7</accession>
<dbReference type="GO" id="GO:0006310">
    <property type="term" value="P:DNA recombination"/>
    <property type="evidence" value="ECO:0007669"/>
    <property type="project" value="UniProtKB-KW"/>
</dbReference>
<dbReference type="PANTHER" id="PTHR30349">
    <property type="entry name" value="PHAGE INTEGRASE-RELATED"/>
    <property type="match status" value="1"/>
</dbReference>
<gene>
    <name evidence="8" type="ORF">A2725_04610</name>
</gene>
<evidence type="ECO:0000259" key="6">
    <source>
        <dbReference type="PROSITE" id="PS51898"/>
    </source>
</evidence>